<keyword evidence="2" id="KW-1185">Reference proteome</keyword>
<name>A0A9P8Q5I7_WICPI</name>
<gene>
    <name evidence="1" type="ORF">WICPIJ_004364</name>
</gene>
<reference evidence="1" key="1">
    <citation type="journal article" date="2021" name="Open Biol.">
        <title>Shared evolutionary footprints suggest mitochondrial oxidative damage underlies multiple complex I losses in fungi.</title>
        <authorList>
            <person name="Schikora-Tamarit M.A."/>
            <person name="Marcet-Houben M."/>
            <person name="Nosek J."/>
            <person name="Gabaldon T."/>
        </authorList>
    </citation>
    <scope>NUCLEOTIDE SEQUENCE</scope>
    <source>
        <strain evidence="1">CBS2887</strain>
    </source>
</reference>
<dbReference type="EMBL" id="JAEUBG010002365">
    <property type="protein sequence ID" value="KAH3684677.1"/>
    <property type="molecule type" value="Genomic_DNA"/>
</dbReference>
<sequence>MVMPISMLMSIKELNSGMSWVSMYLTSFCFNVFSRLMMMKSPLLDLLTSFRTRSFMYKLNSLSMNLDLVCSMQCCRKCDPMASDNRYSTKASSFWSLGWSRVRNTVWKIGLSRSTKPSTWINSCSTGEATLSMEYSLAFFWSREFLMLLTILAVSSLKEVGVWNALLKSSLSLMSIIFLAILERLERKVEFFIVEEGSWFPLTIRMIRRKVCEAYWCLIMSFMNGATSLRNMMNRFSPLTYWSSISISSGCNISLSIKEAIRTNRVSIQCEAYLW</sequence>
<evidence type="ECO:0000313" key="1">
    <source>
        <dbReference type="EMBL" id="KAH3684677.1"/>
    </source>
</evidence>
<accession>A0A9P8Q5I7</accession>
<reference evidence="1" key="2">
    <citation type="submission" date="2021-01" db="EMBL/GenBank/DDBJ databases">
        <authorList>
            <person name="Schikora-Tamarit M.A."/>
        </authorList>
    </citation>
    <scope>NUCLEOTIDE SEQUENCE</scope>
    <source>
        <strain evidence="1">CBS2887</strain>
    </source>
</reference>
<dbReference type="AlphaFoldDB" id="A0A9P8Q5I7"/>
<dbReference type="Proteomes" id="UP000774326">
    <property type="component" value="Unassembled WGS sequence"/>
</dbReference>
<comment type="caution">
    <text evidence="1">The sequence shown here is derived from an EMBL/GenBank/DDBJ whole genome shotgun (WGS) entry which is preliminary data.</text>
</comment>
<protein>
    <submittedName>
        <fullName evidence="1">Uncharacterized protein</fullName>
    </submittedName>
</protein>
<evidence type="ECO:0000313" key="2">
    <source>
        <dbReference type="Proteomes" id="UP000774326"/>
    </source>
</evidence>
<proteinExistence type="predicted"/>
<organism evidence="1 2">
    <name type="scientific">Wickerhamomyces pijperi</name>
    <name type="common">Yeast</name>
    <name type="synonym">Pichia pijperi</name>
    <dbReference type="NCBI Taxonomy" id="599730"/>
    <lineage>
        <taxon>Eukaryota</taxon>
        <taxon>Fungi</taxon>
        <taxon>Dikarya</taxon>
        <taxon>Ascomycota</taxon>
        <taxon>Saccharomycotina</taxon>
        <taxon>Saccharomycetes</taxon>
        <taxon>Phaffomycetales</taxon>
        <taxon>Wickerhamomycetaceae</taxon>
        <taxon>Wickerhamomyces</taxon>
    </lineage>
</organism>